<proteinExistence type="inferred from homology"/>
<feature type="binding site" evidence="3">
    <location>
        <position position="195"/>
    </location>
    <ligand>
        <name>a divalent metal cation</name>
        <dbReference type="ChEBI" id="CHEBI:60240"/>
    </ligand>
</feature>
<protein>
    <submittedName>
        <fullName evidence="5">Calcium binding transcriptional regulatory protein, putative</fullName>
    </submittedName>
</protein>
<dbReference type="InterPro" id="IPR011042">
    <property type="entry name" value="6-blade_b-propeller_TolB-like"/>
</dbReference>
<dbReference type="Pfam" id="PF08450">
    <property type="entry name" value="SGL"/>
    <property type="match status" value="1"/>
</dbReference>
<dbReference type="PRINTS" id="PR01790">
    <property type="entry name" value="SMP30FAMILY"/>
</dbReference>
<dbReference type="InterPro" id="IPR005511">
    <property type="entry name" value="SMP-30"/>
</dbReference>
<dbReference type="HOGENOM" id="CLU_036110_3_1_6"/>
<evidence type="ECO:0000313" key="6">
    <source>
        <dbReference type="Proteomes" id="UP000000753"/>
    </source>
</evidence>
<sequence>MINKVFAPTSCILGEGIYFDESSRHIYWVDIINSIIYRKNVDLLNDSYDFFSIGSMPSAVLSVEDEIITFVDRFGIGHFDLNTHVTELLYDTPYTESSGFRANDAVKLQDGSMLYGTMYFKPGDKSGNLYRLESGKVNEIEDLSFSIPNTFIELEENILISDSLEQRVYSLNKDFKNKIVKTLWKDFSDENYTPDGGCVDRNGNIYISMWDGFCVRVFDKDAKLKYKIELPVPRPTNCILVDERWLYVTSAREGMSEESLNLYPSSGNVFVVDLGAVSDQ</sequence>
<dbReference type="PANTHER" id="PTHR10907:SF47">
    <property type="entry name" value="REGUCALCIN"/>
    <property type="match status" value="1"/>
</dbReference>
<dbReference type="EMBL" id="CP000472">
    <property type="protein sequence ID" value="ACJ28343.1"/>
    <property type="molecule type" value="Genomic_DNA"/>
</dbReference>
<dbReference type="GO" id="GO:0019853">
    <property type="term" value="P:L-ascorbic acid biosynthetic process"/>
    <property type="evidence" value="ECO:0007669"/>
    <property type="project" value="TreeGrafter"/>
</dbReference>
<evidence type="ECO:0000259" key="4">
    <source>
        <dbReference type="Pfam" id="PF08450"/>
    </source>
</evidence>
<dbReference type="PANTHER" id="PTHR10907">
    <property type="entry name" value="REGUCALCIN"/>
    <property type="match status" value="1"/>
</dbReference>
<dbReference type="Proteomes" id="UP000000753">
    <property type="component" value="Chromosome"/>
</dbReference>
<reference evidence="5 6" key="1">
    <citation type="journal article" date="2008" name="PLoS ONE">
        <title>Environmental adaptation: genomic analysis of the piezotolerant and psychrotolerant deep-sea iron reducing bacterium Shewanella piezotolerans WP3.</title>
        <authorList>
            <person name="Wang F."/>
            <person name="Wang J."/>
            <person name="Jian H."/>
            <person name="Zhang B."/>
            <person name="Li S."/>
            <person name="Wang F."/>
            <person name="Zeng X."/>
            <person name="Gao L."/>
            <person name="Bartlett D.H."/>
            <person name="Yu J."/>
            <person name="Hu S."/>
            <person name="Xiao X."/>
        </authorList>
    </citation>
    <scope>NUCLEOTIDE SEQUENCE [LARGE SCALE GENOMIC DNA]</scope>
    <source>
        <strain evidence="6">WP3 / JCM 13877</strain>
    </source>
</reference>
<dbReference type="InterPro" id="IPR013658">
    <property type="entry name" value="SGL"/>
</dbReference>
<feature type="binding site" evidence="3">
    <location>
        <position position="103"/>
    </location>
    <ligand>
        <name>substrate</name>
    </ligand>
</feature>
<dbReference type="eggNOG" id="COG3386">
    <property type="taxonomic scope" value="Bacteria"/>
</dbReference>
<gene>
    <name evidence="5" type="ordered locus">swp_1560</name>
</gene>
<dbReference type="RefSeq" id="WP_020911721.1">
    <property type="nucleotide sequence ID" value="NC_011566.1"/>
</dbReference>
<feature type="binding site" evidence="3">
    <location>
        <position position="15"/>
    </location>
    <ligand>
        <name>a divalent metal cation</name>
        <dbReference type="ChEBI" id="CHEBI:60240"/>
    </ligand>
</feature>
<name>B8CL17_SHEPW</name>
<feature type="binding site" evidence="3">
    <location>
        <position position="101"/>
    </location>
    <ligand>
        <name>substrate</name>
    </ligand>
</feature>
<dbReference type="SUPFAM" id="SSF63829">
    <property type="entry name" value="Calcium-dependent phosphotriesterase"/>
    <property type="match status" value="1"/>
</dbReference>
<evidence type="ECO:0000313" key="5">
    <source>
        <dbReference type="EMBL" id="ACJ28343.1"/>
    </source>
</evidence>
<organism evidence="5 6">
    <name type="scientific">Shewanella piezotolerans (strain WP3 / JCM 13877)</name>
    <dbReference type="NCBI Taxonomy" id="225849"/>
    <lineage>
        <taxon>Bacteria</taxon>
        <taxon>Pseudomonadati</taxon>
        <taxon>Pseudomonadota</taxon>
        <taxon>Gammaproteobacteria</taxon>
        <taxon>Alteromonadales</taxon>
        <taxon>Shewanellaceae</taxon>
        <taxon>Shewanella</taxon>
    </lineage>
</organism>
<dbReference type="AlphaFoldDB" id="B8CL17"/>
<dbReference type="GO" id="GO:0004341">
    <property type="term" value="F:gluconolactonase activity"/>
    <property type="evidence" value="ECO:0007669"/>
    <property type="project" value="TreeGrafter"/>
</dbReference>
<keyword evidence="3" id="KW-0862">Zinc</keyword>
<comment type="cofactor">
    <cofactor evidence="3">
        <name>Zn(2+)</name>
        <dbReference type="ChEBI" id="CHEBI:29105"/>
    </cofactor>
    <text evidence="3">Binds 1 divalent metal cation per subunit.</text>
</comment>
<keyword evidence="6" id="KW-1185">Reference proteome</keyword>
<feature type="binding site" evidence="3">
    <location>
        <position position="149"/>
    </location>
    <ligand>
        <name>a divalent metal cation</name>
        <dbReference type="ChEBI" id="CHEBI:60240"/>
    </ligand>
</feature>
<dbReference type="GO" id="GO:0005509">
    <property type="term" value="F:calcium ion binding"/>
    <property type="evidence" value="ECO:0007669"/>
    <property type="project" value="TreeGrafter"/>
</dbReference>
<feature type="active site" description="Proton donor/acceptor" evidence="2">
    <location>
        <position position="195"/>
    </location>
</feature>
<dbReference type="Gene3D" id="2.120.10.30">
    <property type="entry name" value="TolB, C-terminal domain"/>
    <property type="match status" value="1"/>
</dbReference>
<evidence type="ECO:0000256" key="1">
    <source>
        <dbReference type="ARBA" id="ARBA00008853"/>
    </source>
</evidence>
<dbReference type="STRING" id="225849.swp_1560"/>
<feature type="domain" description="SMP-30/Gluconolactonase/LRE-like region" evidence="4">
    <location>
        <begin position="13"/>
        <end position="252"/>
    </location>
</feature>
<comment type="similarity">
    <text evidence="1">Belongs to the SMP-30/CGR1 family.</text>
</comment>
<keyword evidence="3" id="KW-0479">Metal-binding</keyword>
<accession>B8CL17</accession>
<dbReference type="KEGG" id="swp:swp_1560"/>
<evidence type="ECO:0000256" key="2">
    <source>
        <dbReference type="PIRSR" id="PIRSR605511-1"/>
    </source>
</evidence>
<evidence type="ECO:0000256" key="3">
    <source>
        <dbReference type="PIRSR" id="PIRSR605511-2"/>
    </source>
</evidence>